<dbReference type="PRINTS" id="PR00455">
    <property type="entry name" value="HTHTETR"/>
</dbReference>
<dbReference type="RefSeq" id="WP_301812425.1">
    <property type="nucleotide sequence ID" value="NZ_JAUJZH010000015.1"/>
</dbReference>
<feature type="region of interest" description="Disordered" evidence="3">
    <location>
        <begin position="1"/>
        <end position="36"/>
    </location>
</feature>
<feature type="compositionally biased region" description="Low complexity" evidence="3">
    <location>
        <begin position="1"/>
        <end position="18"/>
    </location>
</feature>
<dbReference type="SUPFAM" id="SSF46689">
    <property type="entry name" value="Homeodomain-like"/>
    <property type="match status" value="1"/>
</dbReference>
<dbReference type="EMBL" id="JAUKVY010000015">
    <property type="protein sequence ID" value="MDO1534647.1"/>
    <property type="molecule type" value="Genomic_DNA"/>
</dbReference>
<dbReference type="Proteomes" id="UP001169027">
    <property type="component" value="Unassembled WGS sequence"/>
</dbReference>
<name>A0ABT8S8T3_9BURK</name>
<dbReference type="PROSITE" id="PS50977">
    <property type="entry name" value="HTH_TETR_2"/>
    <property type="match status" value="1"/>
</dbReference>
<gene>
    <name evidence="5" type="ORF">Q2T77_20355</name>
</gene>
<feature type="DNA-binding region" description="H-T-H motif" evidence="2">
    <location>
        <begin position="63"/>
        <end position="82"/>
    </location>
</feature>
<evidence type="ECO:0000259" key="4">
    <source>
        <dbReference type="PROSITE" id="PS50977"/>
    </source>
</evidence>
<dbReference type="Pfam" id="PF17938">
    <property type="entry name" value="TetR_C_29"/>
    <property type="match status" value="1"/>
</dbReference>
<reference evidence="5" key="1">
    <citation type="submission" date="2023-06" db="EMBL/GenBank/DDBJ databases">
        <authorList>
            <person name="Jiang Y."/>
            <person name="Liu Q."/>
        </authorList>
    </citation>
    <scope>NUCLEOTIDE SEQUENCE</scope>
    <source>
        <strain evidence="5">CGMCC 1.12090</strain>
    </source>
</reference>
<proteinExistence type="predicted"/>
<evidence type="ECO:0000313" key="5">
    <source>
        <dbReference type="EMBL" id="MDO1534647.1"/>
    </source>
</evidence>
<evidence type="ECO:0000256" key="3">
    <source>
        <dbReference type="SAM" id="MobiDB-lite"/>
    </source>
</evidence>
<dbReference type="PANTHER" id="PTHR30328">
    <property type="entry name" value="TRANSCRIPTIONAL REPRESSOR"/>
    <property type="match status" value="1"/>
</dbReference>
<dbReference type="Gene3D" id="1.10.357.10">
    <property type="entry name" value="Tetracycline Repressor, domain 2"/>
    <property type="match status" value="1"/>
</dbReference>
<protein>
    <submittedName>
        <fullName evidence="5">TetR family transcriptional regulator</fullName>
    </submittedName>
</protein>
<dbReference type="PANTHER" id="PTHR30328:SF54">
    <property type="entry name" value="HTH-TYPE TRANSCRIPTIONAL REPRESSOR SCO4008"/>
    <property type="match status" value="1"/>
</dbReference>
<dbReference type="InterPro" id="IPR001647">
    <property type="entry name" value="HTH_TetR"/>
</dbReference>
<dbReference type="SUPFAM" id="SSF48498">
    <property type="entry name" value="Tetracyclin repressor-like, C-terminal domain"/>
    <property type="match status" value="1"/>
</dbReference>
<sequence length="260" mass="29402">MPERSSSTARNARSAAPADDPPTPAEGGPTRRRARREHSDLLETRILAAAIEEFSEHGFAGARIERVSAAAGTVDRMLYYYYGNKERLYQAVLAKIYEDMIAAQREFVTPDDPVEGMRQLVMHSWDHYQSHPHLVRLLMNENLLHGRHIRQSAHLERTTLPLVEMVETLLRSGQAQGVFRHDVSSEHVLMTIMSLGFFYVSNQYTCSSWIGADLMSRPRRAAWRKHICDVVLSMLAKRDAPLPATAAPKTRRKPAAADKK</sequence>
<dbReference type="InterPro" id="IPR036271">
    <property type="entry name" value="Tet_transcr_reg_TetR-rel_C_sf"/>
</dbReference>
<comment type="caution">
    <text evidence="5">The sequence shown here is derived from an EMBL/GenBank/DDBJ whole genome shotgun (WGS) entry which is preliminary data.</text>
</comment>
<feature type="domain" description="HTH tetR-type" evidence="4">
    <location>
        <begin position="40"/>
        <end position="100"/>
    </location>
</feature>
<dbReference type="InterPro" id="IPR041474">
    <property type="entry name" value="NicS_C"/>
</dbReference>
<evidence type="ECO:0000313" key="6">
    <source>
        <dbReference type="Proteomes" id="UP001169027"/>
    </source>
</evidence>
<keyword evidence="1 2" id="KW-0238">DNA-binding</keyword>
<dbReference type="InterPro" id="IPR050109">
    <property type="entry name" value="HTH-type_TetR-like_transc_reg"/>
</dbReference>
<accession>A0ABT8S8T3</accession>
<organism evidence="5 6">
    <name type="scientific">Variovorax ginsengisoli</name>
    <dbReference type="NCBI Taxonomy" id="363844"/>
    <lineage>
        <taxon>Bacteria</taxon>
        <taxon>Pseudomonadati</taxon>
        <taxon>Pseudomonadota</taxon>
        <taxon>Betaproteobacteria</taxon>
        <taxon>Burkholderiales</taxon>
        <taxon>Comamonadaceae</taxon>
        <taxon>Variovorax</taxon>
    </lineage>
</organism>
<keyword evidence="6" id="KW-1185">Reference proteome</keyword>
<evidence type="ECO:0000256" key="1">
    <source>
        <dbReference type="ARBA" id="ARBA00023125"/>
    </source>
</evidence>
<dbReference type="Pfam" id="PF00440">
    <property type="entry name" value="TetR_N"/>
    <property type="match status" value="1"/>
</dbReference>
<dbReference type="InterPro" id="IPR009057">
    <property type="entry name" value="Homeodomain-like_sf"/>
</dbReference>
<evidence type="ECO:0000256" key="2">
    <source>
        <dbReference type="PROSITE-ProRule" id="PRU00335"/>
    </source>
</evidence>